<dbReference type="SUPFAM" id="SSF75217">
    <property type="entry name" value="alpha/beta knot"/>
    <property type="match status" value="1"/>
</dbReference>
<dbReference type="InterPro" id="IPR006700">
    <property type="entry name" value="RsmE"/>
</dbReference>
<dbReference type="SUPFAM" id="SSF88697">
    <property type="entry name" value="PUA domain-like"/>
    <property type="match status" value="1"/>
</dbReference>
<reference evidence="15 16" key="1">
    <citation type="submission" date="2019-07" db="EMBL/GenBank/DDBJ databases">
        <title>Genome sequencing for Ferrovibrio sp. K5.</title>
        <authorList>
            <person name="Park S.-J."/>
        </authorList>
    </citation>
    <scope>NUCLEOTIDE SEQUENCE [LARGE SCALE GENOMIC DNA]</scope>
    <source>
        <strain evidence="15 16">K5</strain>
    </source>
</reference>
<dbReference type="Pfam" id="PF04452">
    <property type="entry name" value="Methyltrans_RNA"/>
    <property type="match status" value="1"/>
</dbReference>
<dbReference type="PANTHER" id="PTHR30027">
    <property type="entry name" value="RIBOSOMAL RNA SMALL SUBUNIT METHYLTRANSFERASE E"/>
    <property type="match status" value="1"/>
</dbReference>
<sequence length="241" mass="25983">MAESVKARLHVTDALSAGGSVMLPDDQAHYLRHVLRLQPGEAVALFNGRDGEFRAVIAEAGKKGVRLDLAAQLRPQPASTADVWLCFAPIKQGRIEMIVEKATELDAGRLLPVITRRTQMQKVNAERLAAHAREAAEQCERLDVPEVAPAVTLEKLLQDWPQDRQLFLCAERSDAPSLLAAAKGRGPCALLVGPEGGFAPEELDRLAALSQVVTVSLGPRILRAETAAIAALAILQSVRQN</sequence>
<evidence type="ECO:0000256" key="7">
    <source>
        <dbReference type="ARBA" id="ARBA00022603"/>
    </source>
</evidence>
<dbReference type="KEGG" id="fer:FNB15_12145"/>
<comment type="similarity">
    <text evidence="2 12">Belongs to the RNA methyltransferase RsmE family.</text>
</comment>
<dbReference type="GO" id="GO:0070475">
    <property type="term" value="P:rRNA base methylation"/>
    <property type="evidence" value="ECO:0007669"/>
    <property type="project" value="TreeGrafter"/>
</dbReference>
<evidence type="ECO:0000256" key="5">
    <source>
        <dbReference type="ARBA" id="ARBA00022490"/>
    </source>
</evidence>
<evidence type="ECO:0000313" key="15">
    <source>
        <dbReference type="EMBL" id="QDO97974.1"/>
    </source>
</evidence>
<dbReference type="EC" id="2.1.1.193" evidence="3 12"/>
<dbReference type="InterPro" id="IPR046886">
    <property type="entry name" value="RsmE_MTase_dom"/>
</dbReference>
<keyword evidence="7 12" id="KW-0489">Methyltransferase</keyword>
<evidence type="ECO:0000259" key="14">
    <source>
        <dbReference type="Pfam" id="PF20260"/>
    </source>
</evidence>
<dbReference type="Gene3D" id="3.40.1280.10">
    <property type="match status" value="1"/>
</dbReference>
<dbReference type="InterPro" id="IPR015947">
    <property type="entry name" value="PUA-like_sf"/>
</dbReference>
<dbReference type="CDD" id="cd18084">
    <property type="entry name" value="RsmE-like"/>
    <property type="match status" value="1"/>
</dbReference>
<dbReference type="InterPro" id="IPR029026">
    <property type="entry name" value="tRNA_m1G_MTases_N"/>
</dbReference>
<name>A0A516H2H2_9PROT</name>
<evidence type="ECO:0000313" key="16">
    <source>
        <dbReference type="Proteomes" id="UP000317496"/>
    </source>
</evidence>
<keyword evidence="16" id="KW-1185">Reference proteome</keyword>
<feature type="domain" description="Ribosomal RNA small subunit methyltransferase E PUA-like" evidence="14">
    <location>
        <begin position="23"/>
        <end position="68"/>
    </location>
</feature>
<dbReference type="Gene3D" id="2.40.240.20">
    <property type="entry name" value="Hypothetical PUA domain-like, domain 1"/>
    <property type="match status" value="1"/>
</dbReference>
<dbReference type="EMBL" id="CP041636">
    <property type="protein sequence ID" value="QDO97974.1"/>
    <property type="molecule type" value="Genomic_DNA"/>
</dbReference>
<feature type="domain" description="Ribosomal RNA small subunit methyltransferase E methyltransferase" evidence="13">
    <location>
        <begin position="81"/>
        <end position="236"/>
    </location>
</feature>
<keyword evidence="6 12" id="KW-0698">rRNA processing</keyword>
<accession>A0A516H2H2</accession>
<dbReference type="GO" id="GO:0005737">
    <property type="term" value="C:cytoplasm"/>
    <property type="evidence" value="ECO:0007669"/>
    <property type="project" value="UniProtKB-SubCell"/>
</dbReference>
<dbReference type="NCBIfam" id="TIGR00046">
    <property type="entry name" value="RsmE family RNA methyltransferase"/>
    <property type="match status" value="1"/>
</dbReference>
<keyword evidence="8 12" id="KW-0808">Transferase</keyword>
<dbReference type="InterPro" id="IPR029028">
    <property type="entry name" value="Alpha/beta_knot_MTases"/>
</dbReference>
<keyword evidence="9 12" id="KW-0949">S-adenosyl-L-methionine</keyword>
<evidence type="ECO:0000256" key="8">
    <source>
        <dbReference type="ARBA" id="ARBA00022679"/>
    </source>
</evidence>
<evidence type="ECO:0000256" key="10">
    <source>
        <dbReference type="ARBA" id="ARBA00025699"/>
    </source>
</evidence>
<evidence type="ECO:0000256" key="1">
    <source>
        <dbReference type="ARBA" id="ARBA00004496"/>
    </source>
</evidence>
<evidence type="ECO:0000259" key="13">
    <source>
        <dbReference type="Pfam" id="PF04452"/>
    </source>
</evidence>
<evidence type="ECO:0000256" key="12">
    <source>
        <dbReference type="PIRNR" id="PIRNR015601"/>
    </source>
</evidence>
<proteinExistence type="inferred from homology"/>
<dbReference type="GO" id="GO:0070042">
    <property type="term" value="F:rRNA (uridine-N3-)-methyltransferase activity"/>
    <property type="evidence" value="ECO:0007669"/>
    <property type="project" value="TreeGrafter"/>
</dbReference>
<evidence type="ECO:0000256" key="2">
    <source>
        <dbReference type="ARBA" id="ARBA00005528"/>
    </source>
</evidence>
<dbReference type="NCBIfam" id="NF008696">
    <property type="entry name" value="PRK11713.3-5"/>
    <property type="match status" value="1"/>
</dbReference>
<dbReference type="OrthoDB" id="9815641at2"/>
<comment type="subcellular location">
    <subcellularLocation>
        <location evidence="1 12">Cytoplasm</location>
    </subcellularLocation>
</comment>
<dbReference type="AlphaFoldDB" id="A0A516H2H2"/>
<evidence type="ECO:0000256" key="4">
    <source>
        <dbReference type="ARBA" id="ARBA00013673"/>
    </source>
</evidence>
<evidence type="ECO:0000256" key="11">
    <source>
        <dbReference type="ARBA" id="ARBA00047944"/>
    </source>
</evidence>
<comment type="function">
    <text evidence="10 12">Specifically methylates the N3 position of the uracil ring of uridine 1498 (m3U1498) in 16S rRNA. Acts on the fully assembled 30S ribosomal subunit.</text>
</comment>
<protein>
    <recommendedName>
        <fullName evidence="4 12">Ribosomal RNA small subunit methyltransferase E</fullName>
        <ecNumber evidence="3 12">2.1.1.193</ecNumber>
    </recommendedName>
</protein>
<dbReference type="NCBIfam" id="NF008694">
    <property type="entry name" value="PRK11713.3-2"/>
    <property type="match status" value="1"/>
</dbReference>
<dbReference type="PIRSF" id="PIRSF015601">
    <property type="entry name" value="MTase_slr0722"/>
    <property type="match status" value="1"/>
</dbReference>
<evidence type="ECO:0000256" key="6">
    <source>
        <dbReference type="ARBA" id="ARBA00022552"/>
    </source>
</evidence>
<evidence type="ECO:0000256" key="9">
    <source>
        <dbReference type="ARBA" id="ARBA00022691"/>
    </source>
</evidence>
<dbReference type="Proteomes" id="UP000317496">
    <property type="component" value="Chromosome"/>
</dbReference>
<gene>
    <name evidence="15" type="ORF">FNB15_12145</name>
</gene>
<comment type="catalytic activity">
    <reaction evidence="11 12">
        <text>uridine(1498) in 16S rRNA + S-adenosyl-L-methionine = N(3)-methyluridine(1498) in 16S rRNA + S-adenosyl-L-homocysteine + H(+)</text>
        <dbReference type="Rhea" id="RHEA:42920"/>
        <dbReference type="Rhea" id="RHEA-COMP:10283"/>
        <dbReference type="Rhea" id="RHEA-COMP:10284"/>
        <dbReference type="ChEBI" id="CHEBI:15378"/>
        <dbReference type="ChEBI" id="CHEBI:57856"/>
        <dbReference type="ChEBI" id="CHEBI:59789"/>
        <dbReference type="ChEBI" id="CHEBI:65315"/>
        <dbReference type="ChEBI" id="CHEBI:74502"/>
        <dbReference type="EC" id="2.1.1.193"/>
    </reaction>
</comment>
<dbReference type="Pfam" id="PF20260">
    <property type="entry name" value="PUA_4"/>
    <property type="match status" value="1"/>
</dbReference>
<keyword evidence="5 12" id="KW-0963">Cytoplasm</keyword>
<evidence type="ECO:0000256" key="3">
    <source>
        <dbReference type="ARBA" id="ARBA00012328"/>
    </source>
</evidence>
<dbReference type="PANTHER" id="PTHR30027:SF3">
    <property type="entry name" value="16S RRNA (URACIL(1498)-N(3))-METHYLTRANSFERASE"/>
    <property type="match status" value="1"/>
</dbReference>
<dbReference type="InterPro" id="IPR046887">
    <property type="entry name" value="RsmE_PUA-like"/>
</dbReference>
<organism evidence="15 16">
    <name type="scientific">Ferrovibrio terrae</name>
    <dbReference type="NCBI Taxonomy" id="2594003"/>
    <lineage>
        <taxon>Bacteria</taxon>
        <taxon>Pseudomonadati</taxon>
        <taxon>Pseudomonadota</taxon>
        <taxon>Alphaproteobacteria</taxon>
        <taxon>Rhodospirillales</taxon>
        <taxon>Rhodospirillaceae</taxon>
        <taxon>Ferrovibrio</taxon>
    </lineage>
</organism>